<protein>
    <submittedName>
        <fullName evidence="3">Osmotically-inducible protein OsmY</fullName>
    </submittedName>
</protein>
<dbReference type="Pfam" id="PF04972">
    <property type="entry name" value="BON"/>
    <property type="match status" value="2"/>
</dbReference>
<dbReference type="PROSITE" id="PS50914">
    <property type="entry name" value="BON"/>
    <property type="match status" value="1"/>
</dbReference>
<comment type="caution">
    <text evidence="3">The sequence shown here is derived from an EMBL/GenBank/DDBJ whole genome shotgun (WGS) entry which is preliminary data.</text>
</comment>
<organism evidence="3 4">
    <name type="scientific">Tunturiibacter lichenicola</name>
    <dbReference type="NCBI Taxonomy" id="2051959"/>
    <lineage>
        <taxon>Bacteria</taxon>
        <taxon>Pseudomonadati</taxon>
        <taxon>Acidobacteriota</taxon>
        <taxon>Terriglobia</taxon>
        <taxon>Terriglobales</taxon>
        <taxon>Acidobacteriaceae</taxon>
        <taxon>Tunturiibacter</taxon>
    </lineage>
</organism>
<sequence>MTRLTRRVFPALAASLVFTLSAPSIIAQEPTPGPTWSQEDTLRIVQQVQKKLAGLSNLGVFDWLTFGIHGKTLVLKGYASRPVLKSDAENAVKGIQGIDSVDNQIEVLPNSPMDDRIRAAVYNRIYTQPSLRKYNANQGNIGRAIGPGAGIALAAGGITNTPPMGFHAIHIIVKNGNVTLYGVVLNQMDSSIAGMQANSTPGAFSVDNDLIVQGSASKLKEK</sequence>
<reference evidence="3 4" key="1">
    <citation type="submission" date="2020-07" db="EMBL/GenBank/DDBJ databases">
        <title>Genomic Encyclopedia of Type Strains, Phase IV (KMG-V): Genome sequencing to study the core and pangenomes of soil and plant-associated prokaryotes.</title>
        <authorList>
            <person name="Whitman W."/>
        </authorList>
    </citation>
    <scope>NUCLEOTIDE SEQUENCE [LARGE SCALE GENOMIC DNA]</scope>
    <source>
        <strain evidence="3 4">M8UP22</strain>
    </source>
</reference>
<dbReference type="AlphaFoldDB" id="A0A852VH78"/>
<evidence type="ECO:0000313" key="3">
    <source>
        <dbReference type="EMBL" id="NYF91017.1"/>
    </source>
</evidence>
<evidence type="ECO:0000313" key="4">
    <source>
        <dbReference type="Proteomes" id="UP000564385"/>
    </source>
</evidence>
<dbReference type="EMBL" id="JACCCU010000002">
    <property type="protein sequence ID" value="NYF91017.1"/>
    <property type="molecule type" value="Genomic_DNA"/>
</dbReference>
<dbReference type="InterPro" id="IPR007055">
    <property type="entry name" value="BON_dom"/>
</dbReference>
<feature type="chain" id="PRO_5032936782" evidence="1">
    <location>
        <begin position="28"/>
        <end position="222"/>
    </location>
</feature>
<proteinExistence type="predicted"/>
<evidence type="ECO:0000256" key="1">
    <source>
        <dbReference type="SAM" id="SignalP"/>
    </source>
</evidence>
<name>A0A852VH78_9BACT</name>
<gene>
    <name evidence="3" type="ORF">HDF08_003119</name>
</gene>
<feature type="domain" description="BON" evidence="2">
    <location>
        <begin position="40"/>
        <end position="109"/>
    </location>
</feature>
<dbReference type="Proteomes" id="UP000564385">
    <property type="component" value="Unassembled WGS sequence"/>
</dbReference>
<keyword evidence="1" id="KW-0732">Signal</keyword>
<evidence type="ECO:0000259" key="2">
    <source>
        <dbReference type="PROSITE" id="PS50914"/>
    </source>
</evidence>
<accession>A0A852VH78</accession>
<feature type="signal peptide" evidence="1">
    <location>
        <begin position="1"/>
        <end position="27"/>
    </location>
</feature>